<evidence type="ECO:0000256" key="1">
    <source>
        <dbReference type="SAM" id="MobiDB-lite"/>
    </source>
</evidence>
<reference evidence="2" key="3">
    <citation type="submission" date="2021-05" db="UniProtKB">
        <authorList>
            <consortium name="EnsemblPlants"/>
        </authorList>
    </citation>
    <scope>IDENTIFICATION</scope>
    <source>
        <strain evidence="2">cv. B73</strain>
    </source>
</reference>
<dbReference type="EnsemblPlants" id="Zm00001eb036650_T001">
    <property type="protein sequence ID" value="Zm00001eb036650_P001"/>
    <property type="gene ID" value="Zm00001eb036650"/>
</dbReference>
<feature type="region of interest" description="Disordered" evidence="1">
    <location>
        <begin position="229"/>
        <end position="251"/>
    </location>
</feature>
<dbReference type="Gramene" id="Zm00001eb036650_T001">
    <property type="protein sequence ID" value="Zm00001eb036650_P001"/>
    <property type="gene ID" value="Zm00001eb036650"/>
</dbReference>
<reference evidence="3" key="1">
    <citation type="submission" date="2015-12" db="EMBL/GenBank/DDBJ databases">
        <title>Update maize B73 reference genome by single molecule sequencing technologies.</title>
        <authorList>
            <consortium name="Maize Genome Sequencing Project"/>
            <person name="Ware D."/>
        </authorList>
    </citation>
    <scope>NUCLEOTIDE SEQUENCE [LARGE SCALE GENOMIC DNA]</scope>
    <source>
        <strain evidence="3">cv. B73</strain>
    </source>
</reference>
<evidence type="ECO:0000313" key="2">
    <source>
        <dbReference type="EnsemblPlants" id="Zm00001eb036650_P001"/>
    </source>
</evidence>
<feature type="compositionally biased region" description="Low complexity" evidence="1">
    <location>
        <begin position="231"/>
        <end position="241"/>
    </location>
</feature>
<evidence type="ECO:0000313" key="3">
    <source>
        <dbReference type="Proteomes" id="UP000007305"/>
    </source>
</evidence>
<protein>
    <submittedName>
        <fullName evidence="2">Uncharacterized protein</fullName>
    </submittedName>
</protein>
<proteinExistence type="predicted"/>
<feature type="compositionally biased region" description="Low complexity" evidence="1">
    <location>
        <begin position="200"/>
        <end position="213"/>
    </location>
</feature>
<sequence>MPLPIPCTRHPLPPAPAPRGSRACPAVNQPLRLPQNPPPPANPAPRLRNNRRETPVRRALANPTPAANATDTCTHARDSPQSTTRRAAGWRRRRRRPQACVRHGGGELPAGAEAVRGGGRATPGVPGAGGVLRPAVGLDAAAARGLLQLLGAGAVPEAAGVRPGGAEPAQDQQMGADLRLRSREPRRLHARPRQRTPQYMRMSCSSGSPSTPRSLCPCTPALPVAPPIPVSPSSASRRTSPAPVPSPATRGPKIDLFFRQWEERGRRGGLDFLCREGSLGVGIPGVALLRPLLTTDTLERQSCGIRTWRWTRGGASAGIASLRGTGATCALREKEAELEAARARLHVVELEEWL</sequence>
<name>A0A804LU25_MAIZE</name>
<keyword evidence="3" id="KW-1185">Reference proteome</keyword>
<feature type="region of interest" description="Disordered" evidence="1">
    <location>
        <begin position="189"/>
        <end position="213"/>
    </location>
</feature>
<feature type="compositionally biased region" description="Pro residues" evidence="1">
    <location>
        <begin position="1"/>
        <end position="17"/>
    </location>
</feature>
<organism evidence="2 3">
    <name type="scientific">Zea mays</name>
    <name type="common">Maize</name>
    <dbReference type="NCBI Taxonomy" id="4577"/>
    <lineage>
        <taxon>Eukaryota</taxon>
        <taxon>Viridiplantae</taxon>
        <taxon>Streptophyta</taxon>
        <taxon>Embryophyta</taxon>
        <taxon>Tracheophyta</taxon>
        <taxon>Spermatophyta</taxon>
        <taxon>Magnoliopsida</taxon>
        <taxon>Liliopsida</taxon>
        <taxon>Poales</taxon>
        <taxon>Poaceae</taxon>
        <taxon>PACMAD clade</taxon>
        <taxon>Panicoideae</taxon>
        <taxon>Andropogonodae</taxon>
        <taxon>Andropogoneae</taxon>
        <taxon>Tripsacinae</taxon>
        <taxon>Zea</taxon>
    </lineage>
</organism>
<feature type="region of interest" description="Disordered" evidence="1">
    <location>
        <begin position="1"/>
        <end position="121"/>
    </location>
</feature>
<dbReference type="Proteomes" id="UP000007305">
    <property type="component" value="Chromosome 1"/>
</dbReference>
<feature type="compositionally biased region" description="Low complexity" evidence="1">
    <location>
        <begin position="57"/>
        <end position="70"/>
    </location>
</feature>
<dbReference type="InParanoid" id="A0A804LU25"/>
<dbReference type="AlphaFoldDB" id="A0A804LU25"/>
<feature type="compositionally biased region" description="Basic residues" evidence="1">
    <location>
        <begin position="88"/>
        <end position="97"/>
    </location>
</feature>
<reference evidence="2" key="2">
    <citation type="submission" date="2019-07" db="EMBL/GenBank/DDBJ databases">
        <authorList>
            <person name="Seetharam A."/>
            <person name="Woodhouse M."/>
            <person name="Cannon E."/>
        </authorList>
    </citation>
    <scope>NUCLEOTIDE SEQUENCE [LARGE SCALE GENOMIC DNA]</scope>
    <source>
        <strain evidence="2">cv. B73</strain>
    </source>
</reference>
<accession>A0A804LU25</accession>